<dbReference type="OMA" id="THNTESY"/>
<evidence type="ECO:0000313" key="4">
    <source>
        <dbReference type="Proteomes" id="UP000435910"/>
    </source>
</evidence>
<keyword evidence="2" id="KW-0472">Membrane</keyword>
<comment type="caution">
    <text evidence="3">The sequence shown here is derived from an EMBL/GenBank/DDBJ whole genome shotgun (WGS) entry which is preliminary data.</text>
</comment>
<dbReference type="Proteomes" id="UP000435910">
    <property type="component" value="Unassembled WGS sequence"/>
</dbReference>
<accession>A0A415JDN0</accession>
<dbReference type="AlphaFoldDB" id="A0A415JDN0"/>
<dbReference type="RefSeq" id="WP_003183678.1">
    <property type="nucleotide sequence ID" value="NZ_BOQU01000004.1"/>
</dbReference>
<evidence type="ECO:0000313" key="3">
    <source>
        <dbReference type="EMBL" id="TWL23741.1"/>
    </source>
</evidence>
<protein>
    <submittedName>
        <fullName evidence="3">Uncharacterized protein</fullName>
    </submittedName>
</protein>
<dbReference type="SUPFAM" id="SSF53187">
    <property type="entry name" value="Zn-dependent exopeptidases"/>
    <property type="match status" value="1"/>
</dbReference>
<organism evidence="3 4">
    <name type="scientific">Bacillus licheniformis</name>
    <dbReference type="NCBI Taxonomy" id="1402"/>
    <lineage>
        <taxon>Bacteria</taxon>
        <taxon>Bacillati</taxon>
        <taxon>Bacillota</taxon>
        <taxon>Bacilli</taxon>
        <taxon>Bacillales</taxon>
        <taxon>Bacillaceae</taxon>
        <taxon>Bacillus</taxon>
    </lineage>
</organism>
<reference evidence="3 4" key="1">
    <citation type="submission" date="2019-06" db="EMBL/GenBank/DDBJ databases">
        <title>Genome sequence analysis of &gt;100 Bacillus licheniformis strains suggests intrinsic resistance to this species.</title>
        <authorList>
            <person name="Wels M."/>
            <person name="Siezen R.J."/>
            <person name="Johansen E."/>
            <person name="Stuer-Lauridsen B."/>
            <person name="Bjerre K."/>
            <person name="Nielsen B.K.K."/>
        </authorList>
    </citation>
    <scope>NUCLEOTIDE SEQUENCE [LARGE SCALE GENOMIC DNA]</scope>
    <source>
        <strain evidence="3 4">BAC-16736</strain>
    </source>
</reference>
<feature type="region of interest" description="Disordered" evidence="1">
    <location>
        <begin position="157"/>
        <end position="178"/>
    </location>
</feature>
<dbReference type="NCBIfam" id="TIGR02867">
    <property type="entry name" value="spore_II_P"/>
    <property type="match status" value="1"/>
</dbReference>
<keyword evidence="2" id="KW-1133">Transmembrane helix</keyword>
<evidence type="ECO:0000256" key="2">
    <source>
        <dbReference type="SAM" id="Phobius"/>
    </source>
</evidence>
<dbReference type="Pfam" id="PF07454">
    <property type="entry name" value="SpoIIP"/>
    <property type="match status" value="1"/>
</dbReference>
<feature type="transmembrane region" description="Helical" evidence="2">
    <location>
        <begin position="20"/>
        <end position="43"/>
    </location>
</feature>
<dbReference type="Gene3D" id="3.40.630.40">
    <property type="entry name" value="Zn-dependent exopeptidases"/>
    <property type="match status" value="1"/>
</dbReference>
<sequence length="401" mass="44897">MRKRGRNRQFVLAVNGRSAVKTVFLFIVSLLLVFILSGVLTSLRPELRPSSSLYRVADELKGETFGLILGMENHYFASELPEPNKRFELSPLVLKLATSINLKDPRSFLGRELPGFSHFDSEILIAGQGTDYTNMPSESPPPTEVLKEEREANLAELEGKQKKKTDGEKPPEQSTGGRKVVFIYNTHNTESYLPFLKGEADPDRAIHSKANVTLVSDMLANAMKSQGVGAMVDKTDFQANLRKKGWAYARSYDESRPVVKEAMAQNKDLQYFIDIHRDSQRKKATTATVKGKSYARVAFVLGKKSSNFESNLKLAKELHERMEKKYPGLSRGVISKGAAGDNGIYNQDLNERSVLIEFGGVDNNREELERAAEAMADVFSEMYWNAEKVDADSGEDDKKKQ</sequence>
<dbReference type="EMBL" id="NILC01000028">
    <property type="protein sequence ID" value="TWL23741.1"/>
    <property type="molecule type" value="Genomic_DNA"/>
</dbReference>
<dbReference type="GeneID" id="92860664"/>
<dbReference type="InterPro" id="IPR010897">
    <property type="entry name" value="Spore_II_P"/>
</dbReference>
<gene>
    <name evidence="3" type="ORF">CHCC16736_1449</name>
</gene>
<name>A0A415JDN0_BACLI</name>
<keyword evidence="2" id="KW-0812">Transmembrane</keyword>
<evidence type="ECO:0000256" key="1">
    <source>
        <dbReference type="SAM" id="MobiDB-lite"/>
    </source>
</evidence>
<feature type="compositionally biased region" description="Basic and acidic residues" evidence="1">
    <location>
        <begin position="157"/>
        <end position="171"/>
    </location>
</feature>
<proteinExistence type="predicted"/>